<evidence type="ECO:0000256" key="1">
    <source>
        <dbReference type="ARBA" id="ARBA00022485"/>
    </source>
</evidence>
<evidence type="ECO:0000256" key="3">
    <source>
        <dbReference type="ARBA" id="ARBA00022763"/>
    </source>
</evidence>
<dbReference type="PANTHER" id="PTHR33693:SF3">
    <property type="entry name" value="TYPE-5 URACIL-DNA GLYCOSYLASE"/>
    <property type="match status" value="1"/>
</dbReference>
<keyword evidence="5" id="KW-0408">Iron</keyword>
<dbReference type="InterPro" id="IPR005122">
    <property type="entry name" value="Uracil-DNA_glycosylase-like"/>
</dbReference>
<keyword evidence="12" id="KW-1185">Reference proteome</keyword>
<dbReference type="InterPro" id="IPR036895">
    <property type="entry name" value="Uracil-DNA_glycosylase-like_sf"/>
</dbReference>
<dbReference type="GO" id="GO:0051539">
    <property type="term" value="F:4 iron, 4 sulfur cluster binding"/>
    <property type="evidence" value="ECO:0007669"/>
    <property type="project" value="UniProtKB-KW"/>
</dbReference>
<dbReference type="Pfam" id="PF03167">
    <property type="entry name" value="UDG"/>
    <property type="match status" value="1"/>
</dbReference>
<dbReference type="Gene3D" id="3.40.470.10">
    <property type="entry name" value="Uracil-DNA glycosylase-like domain"/>
    <property type="match status" value="1"/>
</dbReference>
<dbReference type="EMBL" id="CP018221">
    <property type="protein sequence ID" value="API60912.1"/>
    <property type="molecule type" value="Genomic_DNA"/>
</dbReference>
<evidence type="ECO:0000256" key="7">
    <source>
        <dbReference type="ARBA" id="ARBA00023204"/>
    </source>
</evidence>
<name>A0A1L3ZZ61_9SPHN</name>
<dbReference type="GO" id="GO:0006284">
    <property type="term" value="P:base-excision repair"/>
    <property type="evidence" value="ECO:0007669"/>
    <property type="project" value="InterPro"/>
</dbReference>
<dbReference type="CDD" id="cd10031">
    <property type="entry name" value="UDG-F5_TTUDGB_like"/>
    <property type="match status" value="1"/>
</dbReference>
<keyword evidence="2" id="KW-0479">Metal-binding</keyword>
<protein>
    <recommendedName>
        <fullName evidence="9">Type-5 uracil-DNA glycosylase</fullName>
    </recommendedName>
</protein>
<dbReference type="GO" id="GO:0046872">
    <property type="term" value="F:metal ion binding"/>
    <property type="evidence" value="ECO:0007669"/>
    <property type="project" value="UniProtKB-KW"/>
</dbReference>
<dbReference type="AlphaFoldDB" id="A0A1L3ZZ61"/>
<evidence type="ECO:0000256" key="6">
    <source>
        <dbReference type="ARBA" id="ARBA00023014"/>
    </source>
</evidence>
<dbReference type="KEGG" id="sphj:BSL82_02880"/>
<keyword evidence="1" id="KW-0004">4Fe-4S</keyword>
<evidence type="ECO:0000256" key="2">
    <source>
        <dbReference type="ARBA" id="ARBA00022723"/>
    </source>
</evidence>
<dbReference type="SMART" id="SM00986">
    <property type="entry name" value="UDG"/>
    <property type="match status" value="1"/>
</dbReference>
<keyword evidence="7" id="KW-0234">DNA repair</keyword>
<accession>A0A1L3ZZ61</accession>
<evidence type="ECO:0000256" key="5">
    <source>
        <dbReference type="ARBA" id="ARBA00023004"/>
    </source>
</evidence>
<dbReference type="PANTHER" id="PTHR33693">
    <property type="entry name" value="TYPE-5 URACIL-DNA GLYCOSYLASE"/>
    <property type="match status" value="1"/>
</dbReference>
<sequence length="215" mass="23264">MPSPLGDSEPDHDCPLCPRLVDFRHQQRTAFPDWWNAPVQSFGDPDAWLAIVGLAPGLQGANRTGRPFTGDRSGPLFYNTLLKVGLATGEFQQRADDGLELNGAIIINAVRCVPPQNKPTPEEVRNCRPFLEAGLGALPNLKAVVALGQIAHQSAVKALGGKLPKCPFGHGARHRMPSGVLVFDSYHCSSYNQNTGRLTPKMFEAVFAEAMALKP</sequence>
<gene>
    <name evidence="11" type="ORF">BSL82_02880</name>
</gene>
<evidence type="ECO:0000256" key="8">
    <source>
        <dbReference type="ARBA" id="ARBA00023779"/>
    </source>
</evidence>
<feature type="domain" description="Uracil-DNA glycosylase-like" evidence="10">
    <location>
        <begin position="40"/>
        <end position="207"/>
    </location>
</feature>
<evidence type="ECO:0000256" key="4">
    <source>
        <dbReference type="ARBA" id="ARBA00022801"/>
    </source>
</evidence>
<dbReference type="SUPFAM" id="SSF52141">
    <property type="entry name" value="Uracil-DNA glycosylase-like"/>
    <property type="match status" value="1"/>
</dbReference>
<keyword evidence="3" id="KW-0227">DNA damage</keyword>
<dbReference type="SMART" id="SM00987">
    <property type="entry name" value="UreE_C"/>
    <property type="match status" value="1"/>
</dbReference>
<dbReference type="InterPro" id="IPR044147">
    <property type="entry name" value="UdgB-like"/>
</dbReference>
<dbReference type="STRING" id="1921510.BSL82_02880"/>
<evidence type="ECO:0000259" key="10">
    <source>
        <dbReference type="SMART" id="SM00986"/>
    </source>
</evidence>
<organism evidence="11 12">
    <name type="scientific">Tardibacter chloracetimidivorans</name>
    <dbReference type="NCBI Taxonomy" id="1921510"/>
    <lineage>
        <taxon>Bacteria</taxon>
        <taxon>Pseudomonadati</taxon>
        <taxon>Pseudomonadota</taxon>
        <taxon>Alphaproteobacteria</taxon>
        <taxon>Sphingomonadales</taxon>
        <taxon>Sphingomonadaceae</taxon>
        <taxon>Tardibacter</taxon>
    </lineage>
</organism>
<keyword evidence="6" id="KW-0411">Iron-sulfur</keyword>
<evidence type="ECO:0000313" key="11">
    <source>
        <dbReference type="EMBL" id="API60912.1"/>
    </source>
</evidence>
<keyword evidence="4" id="KW-0378">Hydrolase</keyword>
<evidence type="ECO:0000256" key="9">
    <source>
        <dbReference type="ARBA" id="ARBA00023887"/>
    </source>
</evidence>
<reference evidence="12" key="1">
    <citation type="submission" date="2016-11" db="EMBL/GenBank/DDBJ databases">
        <title>Complete Genome Sequence of alachlor-degrading Sphingomonas sp. strain JJ-A5.</title>
        <authorList>
            <person name="Lee H."/>
            <person name="Ka J.-O."/>
        </authorList>
    </citation>
    <scope>NUCLEOTIDE SEQUENCE [LARGE SCALE GENOMIC DNA]</scope>
    <source>
        <strain evidence="12">JJ-A5</strain>
    </source>
</reference>
<dbReference type="GO" id="GO:0033958">
    <property type="term" value="F:DNA-deoxyinosine glycosylase activity"/>
    <property type="evidence" value="ECO:0007669"/>
    <property type="project" value="InterPro"/>
</dbReference>
<dbReference type="Proteomes" id="UP000182063">
    <property type="component" value="Chromosome"/>
</dbReference>
<dbReference type="GO" id="GO:0004844">
    <property type="term" value="F:uracil DNA N-glycosylase activity"/>
    <property type="evidence" value="ECO:0007669"/>
    <property type="project" value="InterPro"/>
</dbReference>
<comment type="similarity">
    <text evidence="8">Belongs to the uracil-DNA glycosylase (UDG) superfamily. Type 5 (UDGb) family.</text>
</comment>
<evidence type="ECO:0000313" key="12">
    <source>
        <dbReference type="Proteomes" id="UP000182063"/>
    </source>
</evidence>
<dbReference type="InterPro" id="IPR051536">
    <property type="entry name" value="UDG_Type-4/5"/>
</dbReference>
<proteinExistence type="inferred from homology"/>